<comment type="caution">
    <text evidence="1">The sequence shown here is derived from an EMBL/GenBank/DDBJ whole genome shotgun (WGS) entry which is preliminary data.</text>
</comment>
<evidence type="ECO:0000313" key="2">
    <source>
        <dbReference type="Proteomes" id="UP000499080"/>
    </source>
</evidence>
<sequence length="75" mass="8390">RKTQTDCHGSFTIGEHLSGIFRVPGIQLPTTVTEDRFQKESRSCDSGIEEESVPSPCGYCTNNNNINNKRNAFKK</sequence>
<dbReference type="AlphaFoldDB" id="A0A4Y2FL70"/>
<accession>A0A4Y2FL70</accession>
<dbReference type="Proteomes" id="UP000499080">
    <property type="component" value="Unassembled WGS sequence"/>
</dbReference>
<evidence type="ECO:0000313" key="1">
    <source>
        <dbReference type="EMBL" id="GBM41767.1"/>
    </source>
</evidence>
<name>A0A4Y2FL70_ARAVE</name>
<proteinExistence type="predicted"/>
<feature type="non-terminal residue" evidence="1">
    <location>
        <position position="1"/>
    </location>
</feature>
<organism evidence="1 2">
    <name type="scientific">Araneus ventricosus</name>
    <name type="common">Orbweaver spider</name>
    <name type="synonym">Epeira ventricosa</name>
    <dbReference type="NCBI Taxonomy" id="182803"/>
    <lineage>
        <taxon>Eukaryota</taxon>
        <taxon>Metazoa</taxon>
        <taxon>Ecdysozoa</taxon>
        <taxon>Arthropoda</taxon>
        <taxon>Chelicerata</taxon>
        <taxon>Arachnida</taxon>
        <taxon>Araneae</taxon>
        <taxon>Araneomorphae</taxon>
        <taxon>Entelegynae</taxon>
        <taxon>Araneoidea</taxon>
        <taxon>Araneidae</taxon>
        <taxon>Araneus</taxon>
    </lineage>
</organism>
<gene>
    <name evidence="1" type="ORF">AVEN_38636-2_1</name>
</gene>
<keyword evidence="2" id="KW-1185">Reference proteome</keyword>
<reference evidence="1 2" key="1">
    <citation type="journal article" date="2019" name="Sci. Rep.">
        <title>Orb-weaving spider Araneus ventricosus genome elucidates the spidroin gene catalogue.</title>
        <authorList>
            <person name="Kono N."/>
            <person name="Nakamura H."/>
            <person name="Ohtoshi R."/>
            <person name="Moran D.A.P."/>
            <person name="Shinohara A."/>
            <person name="Yoshida Y."/>
            <person name="Fujiwara M."/>
            <person name="Mori M."/>
            <person name="Tomita M."/>
            <person name="Arakawa K."/>
        </authorList>
    </citation>
    <scope>NUCLEOTIDE SEQUENCE [LARGE SCALE GENOMIC DNA]</scope>
</reference>
<dbReference type="EMBL" id="BGPR01000972">
    <property type="protein sequence ID" value="GBM41767.1"/>
    <property type="molecule type" value="Genomic_DNA"/>
</dbReference>
<protein>
    <submittedName>
        <fullName evidence="1">Uncharacterized protein</fullName>
    </submittedName>
</protein>